<sequence length="101" mass="10984">IEIYLINITNKGERVIERHILLEAPVPDHTSRRPAADTRGPFRAGSNGSVPVASGNSQAQNNKAQVRLSPPNRLGPFLLECLCKEGEKRPPLLMTAQSEGS</sequence>
<evidence type="ECO:0000256" key="1">
    <source>
        <dbReference type="SAM" id="MobiDB-lite"/>
    </source>
</evidence>
<dbReference type="EMBL" id="HAEG01012020">
    <property type="protein sequence ID" value="SBR91262.1"/>
    <property type="molecule type" value="Transcribed_RNA"/>
</dbReference>
<feature type="non-terminal residue" evidence="2">
    <location>
        <position position="1"/>
    </location>
</feature>
<dbReference type="AlphaFoldDB" id="A0A1A8QD28"/>
<accession>A0A1A8QD28</accession>
<name>A0A1A8QD28_9TELE</name>
<gene>
    <name evidence="2" type="primary">SP3B</name>
</gene>
<feature type="compositionally biased region" description="Polar residues" evidence="1">
    <location>
        <begin position="46"/>
        <end position="64"/>
    </location>
</feature>
<evidence type="ECO:0000313" key="2">
    <source>
        <dbReference type="EMBL" id="SBR91262.1"/>
    </source>
</evidence>
<feature type="non-terminal residue" evidence="2">
    <location>
        <position position="101"/>
    </location>
</feature>
<reference evidence="2" key="2">
    <citation type="submission" date="2016-06" db="EMBL/GenBank/DDBJ databases">
        <title>The genome of a short-lived fish provides insights into sex chromosome evolution and the genetic control of aging.</title>
        <authorList>
            <person name="Reichwald K."/>
            <person name="Felder M."/>
            <person name="Petzold A."/>
            <person name="Koch P."/>
            <person name="Groth M."/>
            <person name="Platzer M."/>
        </authorList>
    </citation>
    <scope>NUCLEOTIDE SEQUENCE</scope>
    <source>
        <tissue evidence="2">Brain</tissue>
    </source>
</reference>
<protein>
    <submittedName>
        <fullName evidence="2">Sp3b transcription factor</fullName>
    </submittedName>
</protein>
<organism evidence="2">
    <name type="scientific">Nothobranchius pienaari</name>
    <dbReference type="NCBI Taxonomy" id="704102"/>
    <lineage>
        <taxon>Eukaryota</taxon>
        <taxon>Metazoa</taxon>
        <taxon>Chordata</taxon>
        <taxon>Craniata</taxon>
        <taxon>Vertebrata</taxon>
        <taxon>Euteleostomi</taxon>
        <taxon>Actinopterygii</taxon>
        <taxon>Neopterygii</taxon>
        <taxon>Teleostei</taxon>
        <taxon>Neoteleostei</taxon>
        <taxon>Acanthomorphata</taxon>
        <taxon>Ovalentaria</taxon>
        <taxon>Atherinomorphae</taxon>
        <taxon>Cyprinodontiformes</taxon>
        <taxon>Nothobranchiidae</taxon>
        <taxon>Nothobranchius</taxon>
    </lineage>
</organism>
<feature type="region of interest" description="Disordered" evidence="1">
    <location>
        <begin position="25"/>
        <end position="71"/>
    </location>
</feature>
<reference evidence="2" key="1">
    <citation type="submission" date="2016-05" db="EMBL/GenBank/DDBJ databases">
        <authorList>
            <person name="Lavstsen T."/>
            <person name="Jespersen J.S."/>
        </authorList>
    </citation>
    <scope>NUCLEOTIDE SEQUENCE</scope>
    <source>
        <tissue evidence="2">Brain</tissue>
    </source>
</reference>
<proteinExistence type="predicted"/>